<gene>
    <name evidence="8" type="primary">NOP4</name>
    <name evidence="8" type="ORF">AWJ20_2998</name>
</gene>
<evidence type="ECO:0000313" key="8">
    <source>
        <dbReference type="EMBL" id="ANB15371.1"/>
    </source>
</evidence>
<dbReference type="EMBL" id="CP014503">
    <property type="protein sequence ID" value="ANB15371.1"/>
    <property type="molecule type" value="Genomic_DNA"/>
</dbReference>
<feature type="domain" description="RRM" evidence="7">
    <location>
        <begin position="14"/>
        <end position="92"/>
    </location>
</feature>
<dbReference type="Gene3D" id="3.30.70.330">
    <property type="match status" value="4"/>
</dbReference>
<dbReference type="KEGG" id="slb:AWJ20_2998"/>
<keyword evidence="3 5" id="KW-0694">RNA-binding</keyword>
<evidence type="ECO:0000256" key="4">
    <source>
        <dbReference type="ARBA" id="ARBA00023242"/>
    </source>
</evidence>
<proteinExistence type="predicted"/>
<dbReference type="AlphaFoldDB" id="A0A167FJ90"/>
<feature type="region of interest" description="Disordered" evidence="6">
    <location>
        <begin position="195"/>
        <end position="272"/>
    </location>
</feature>
<reference evidence="8 9" key="1">
    <citation type="submission" date="2016-02" db="EMBL/GenBank/DDBJ databases">
        <title>Complete genome sequence and transcriptome regulation of the pentose utilising yeast Sugiyamaella lignohabitans.</title>
        <authorList>
            <person name="Bellasio M."/>
            <person name="Peymann A."/>
            <person name="Valli M."/>
            <person name="Sipitzky M."/>
            <person name="Graf A."/>
            <person name="Sauer M."/>
            <person name="Marx H."/>
            <person name="Mattanovich D."/>
        </authorList>
    </citation>
    <scope>NUCLEOTIDE SEQUENCE [LARGE SCALE GENOMIC DNA]</scope>
    <source>
        <strain evidence="8 9">CBS 10342</strain>
    </source>
</reference>
<dbReference type="RefSeq" id="XP_018737848.1">
    <property type="nucleotide sequence ID" value="XM_018879983.1"/>
</dbReference>
<feature type="compositionally biased region" description="Basic and acidic residues" evidence="6">
    <location>
        <begin position="633"/>
        <end position="646"/>
    </location>
</feature>
<feature type="compositionally biased region" description="Acidic residues" evidence="6">
    <location>
        <begin position="204"/>
        <end position="226"/>
    </location>
</feature>
<dbReference type="InterPro" id="IPR012677">
    <property type="entry name" value="Nucleotide-bd_a/b_plait_sf"/>
</dbReference>
<feature type="region of interest" description="Disordered" evidence="6">
    <location>
        <begin position="612"/>
        <end position="671"/>
    </location>
</feature>
<accession>A0A167FJ90</accession>
<feature type="compositionally biased region" description="Basic residues" evidence="6">
    <location>
        <begin position="659"/>
        <end position="671"/>
    </location>
</feature>
<evidence type="ECO:0000256" key="5">
    <source>
        <dbReference type="PROSITE-ProRule" id="PRU00176"/>
    </source>
</evidence>
<feature type="domain" description="RRM" evidence="7">
    <location>
        <begin position="115"/>
        <end position="193"/>
    </location>
</feature>
<comment type="subcellular location">
    <subcellularLocation>
        <location evidence="1">Nucleus</location>
    </subcellularLocation>
</comment>
<dbReference type="InterPro" id="IPR000504">
    <property type="entry name" value="RRM_dom"/>
</dbReference>
<protein>
    <submittedName>
        <fullName evidence="8">Nop4p</fullName>
    </submittedName>
</protein>
<dbReference type="PANTHER" id="PTHR48039:SF5">
    <property type="entry name" value="RNA-BINDING PROTEIN 28"/>
    <property type="match status" value="1"/>
</dbReference>
<evidence type="ECO:0000256" key="2">
    <source>
        <dbReference type="ARBA" id="ARBA00022737"/>
    </source>
</evidence>
<evidence type="ECO:0000256" key="6">
    <source>
        <dbReference type="SAM" id="MobiDB-lite"/>
    </source>
</evidence>
<dbReference type="PROSITE" id="PS50102">
    <property type="entry name" value="RRM"/>
    <property type="match status" value="4"/>
</dbReference>
<dbReference type="GO" id="GO:0003729">
    <property type="term" value="F:mRNA binding"/>
    <property type="evidence" value="ECO:0007669"/>
    <property type="project" value="TreeGrafter"/>
</dbReference>
<evidence type="ECO:0000256" key="1">
    <source>
        <dbReference type="ARBA" id="ARBA00004123"/>
    </source>
</evidence>
<dbReference type="GO" id="GO:0005730">
    <property type="term" value="C:nucleolus"/>
    <property type="evidence" value="ECO:0007669"/>
    <property type="project" value="TreeGrafter"/>
</dbReference>
<dbReference type="SMART" id="SM00360">
    <property type="entry name" value="RRM"/>
    <property type="match status" value="4"/>
</dbReference>
<dbReference type="GeneID" id="30034970"/>
<evidence type="ECO:0000313" key="9">
    <source>
        <dbReference type="Proteomes" id="UP000189580"/>
    </source>
</evidence>
<organism evidence="8 9">
    <name type="scientific">Sugiyamaella lignohabitans</name>
    <dbReference type="NCBI Taxonomy" id="796027"/>
    <lineage>
        <taxon>Eukaryota</taxon>
        <taxon>Fungi</taxon>
        <taxon>Dikarya</taxon>
        <taxon>Ascomycota</taxon>
        <taxon>Saccharomycotina</taxon>
        <taxon>Dipodascomycetes</taxon>
        <taxon>Dipodascales</taxon>
        <taxon>Trichomonascaceae</taxon>
        <taxon>Sugiyamaella</taxon>
    </lineage>
</organism>
<feature type="domain" description="RRM" evidence="7">
    <location>
        <begin position="278"/>
        <end position="371"/>
    </location>
</feature>
<sequence length="671" mass="75408">MSSPSKPTFDKSRSELFVRSLPQDATSEKLSDFFSNIAPVKHAVVVTDSTSGLSKGFGFVSFADPDDAQTALEQGRKSKFDGKSISIEFAKPRARGTDGPKETNTVVQKVEKRRPRLIVRNLPWSVRDTKILVKTFSKYGKVVDAFIPRQAGGKMSGFAFVTMRKKSHALKAIEDSKDLKIDNRPVAVDFAVEKEKWVSGQGEEVNDDSESESDEEEEEEEEEVSDNDQHNNEANNAEDNSEDDDDDDSEDDENNEDNDDAEGEVTTKFKQRPAPNSFTVFVRNIPYGATAESLKEHFEQFGPIRYALPVMDKVLNQPKGTAFVAFRDEDDCNNCVKSAPLGGSGSLLVADDADPRYVFEGRILSITKAVERETADKLATASANERKKLLGKEPPNKDRRNLFLLNEGRITPESKLGQTMPPSELEIRQKSFDLRKQQLTKNASLHLSLTRLAIRNLPRAMNERALKALSRKAVVEFATEVRKGLRQPLTQEEIKRSTKFQELFGRNGSKHGLVRQAKIITEHKESGGLGRSRGYGFVEFRDHRSALMGLRWMNAHLVSKDEILEGFIKGEDGGIEEKVDFSESTRRRLVVEFAIENAQVVRRRRETQERVRVAQEKRAKSSSGDQSESTVAEPEKKLGKRTRDEADPASENKNVQHLIGKKRKMKKMGKN</sequence>
<evidence type="ECO:0000256" key="3">
    <source>
        <dbReference type="ARBA" id="ARBA00022884"/>
    </source>
</evidence>
<dbReference type="SUPFAM" id="SSF54928">
    <property type="entry name" value="RNA-binding domain, RBD"/>
    <property type="match status" value="4"/>
</dbReference>
<feature type="compositionally biased region" description="Acidic residues" evidence="6">
    <location>
        <begin position="239"/>
        <end position="263"/>
    </location>
</feature>
<feature type="compositionally biased region" description="Polar residues" evidence="6">
    <location>
        <begin position="621"/>
        <end position="630"/>
    </location>
</feature>
<dbReference type="InterPro" id="IPR051945">
    <property type="entry name" value="RRM_MRD1_RNA_proc_ribogen"/>
</dbReference>
<dbReference type="OrthoDB" id="267048at2759"/>
<dbReference type="Proteomes" id="UP000189580">
    <property type="component" value="Chromosome b"/>
</dbReference>
<name>A0A167FJ90_9ASCO</name>
<dbReference type="InterPro" id="IPR035979">
    <property type="entry name" value="RBD_domain_sf"/>
</dbReference>
<dbReference type="Pfam" id="PF00076">
    <property type="entry name" value="RRM_1"/>
    <property type="match status" value="3"/>
</dbReference>
<feature type="domain" description="RRM" evidence="7">
    <location>
        <begin position="450"/>
        <end position="584"/>
    </location>
</feature>
<keyword evidence="4" id="KW-0539">Nucleus</keyword>
<keyword evidence="9" id="KW-1185">Reference proteome</keyword>
<dbReference type="PANTHER" id="PTHR48039">
    <property type="entry name" value="RNA-BINDING MOTIF PROTEIN 14B"/>
    <property type="match status" value="1"/>
</dbReference>
<evidence type="ECO:0000259" key="7">
    <source>
        <dbReference type="PROSITE" id="PS50102"/>
    </source>
</evidence>
<keyword evidence="2" id="KW-0677">Repeat</keyword>